<organism evidence="1 2">
    <name type="scientific">Bauhinia variegata</name>
    <name type="common">Purple orchid tree</name>
    <name type="synonym">Phanera variegata</name>
    <dbReference type="NCBI Taxonomy" id="167791"/>
    <lineage>
        <taxon>Eukaryota</taxon>
        <taxon>Viridiplantae</taxon>
        <taxon>Streptophyta</taxon>
        <taxon>Embryophyta</taxon>
        <taxon>Tracheophyta</taxon>
        <taxon>Spermatophyta</taxon>
        <taxon>Magnoliopsida</taxon>
        <taxon>eudicotyledons</taxon>
        <taxon>Gunneridae</taxon>
        <taxon>Pentapetalae</taxon>
        <taxon>rosids</taxon>
        <taxon>fabids</taxon>
        <taxon>Fabales</taxon>
        <taxon>Fabaceae</taxon>
        <taxon>Cercidoideae</taxon>
        <taxon>Cercideae</taxon>
        <taxon>Bauhiniinae</taxon>
        <taxon>Bauhinia</taxon>
    </lineage>
</organism>
<gene>
    <name evidence="1" type="ORF">L6164_005142</name>
</gene>
<name>A0ACB9PPY3_BAUVA</name>
<reference evidence="1 2" key="1">
    <citation type="journal article" date="2022" name="DNA Res.">
        <title>Chromosomal-level genome assembly of the orchid tree Bauhinia variegata (Leguminosae; Cercidoideae) supports the allotetraploid origin hypothesis of Bauhinia.</title>
        <authorList>
            <person name="Zhong Y."/>
            <person name="Chen Y."/>
            <person name="Zheng D."/>
            <person name="Pang J."/>
            <person name="Liu Y."/>
            <person name="Luo S."/>
            <person name="Meng S."/>
            <person name="Qian L."/>
            <person name="Wei D."/>
            <person name="Dai S."/>
            <person name="Zhou R."/>
        </authorList>
    </citation>
    <scope>NUCLEOTIDE SEQUENCE [LARGE SCALE GENOMIC DNA]</scope>
    <source>
        <strain evidence="1">BV-YZ2020</strain>
    </source>
</reference>
<dbReference type="Proteomes" id="UP000828941">
    <property type="component" value="Chromosome 3"/>
</dbReference>
<sequence length="358" mass="40979">MDSIASNHPHVLLFPFMAKGHTIPLLRFARFLLRRDLMVTIVTTPANRPFVVESLRDTTVSIVDIPFPDEIPDIPSGIETTDKLPHISLFYHFAVATESMRPDFDRLLETLPRVSFMVSDSFLWWTMDSASKLGIPRLVFYGMSNYALALSIEAIKSGILLGTQHVDELVSLTRFPWIRITKNDFDAVLTNLEPQNLVIEFYMNVTSATSDSYGIIVNSFYELEPVFFDYLNEESAPKPWCVGPFCANIAAEPELQPRKPGTWIGWLDQKVQEKCSVLYVVFGSQADISTEQIREIAIGLERSRVNFLWVIRKKEWELPDGFIERVGNRGMVVREWVDQREVLMHEGEQGFLSHCGWN</sequence>
<evidence type="ECO:0000313" key="1">
    <source>
        <dbReference type="EMBL" id="KAI4350713.1"/>
    </source>
</evidence>
<keyword evidence="2" id="KW-1185">Reference proteome</keyword>
<evidence type="ECO:0000313" key="2">
    <source>
        <dbReference type="Proteomes" id="UP000828941"/>
    </source>
</evidence>
<comment type="caution">
    <text evidence="1">The sequence shown here is derived from an EMBL/GenBank/DDBJ whole genome shotgun (WGS) entry which is preliminary data.</text>
</comment>
<protein>
    <submittedName>
        <fullName evidence="1">Uncharacterized protein</fullName>
    </submittedName>
</protein>
<proteinExistence type="predicted"/>
<accession>A0ACB9PPY3</accession>
<dbReference type="EMBL" id="CM039428">
    <property type="protein sequence ID" value="KAI4350713.1"/>
    <property type="molecule type" value="Genomic_DNA"/>
</dbReference>